<keyword evidence="8" id="KW-0131">Cell cycle</keyword>
<dbReference type="AlphaFoldDB" id="A0A9Q0LZJ5"/>
<name>A0A9Q0LZJ5_ANAIG</name>
<evidence type="ECO:0000256" key="6">
    <source>
        <dbReference type="ARBA" id="ARBA00022838"/>
    </source>
</evidence>
<dbReference type="Pfam" id="PF05859">
    <property type="entry name" value="Mis12"/>
    <property type="match status" value="1"/>
</dbReference>
<organism evidence="11 12">
    <name type="scientific">Anaeramoeba ignava</name>
    <name type="common">Anaerobic marine amoeba</name>
    <dbReference type="NCBI Taxonomy" id="1746090"/>
    <lineage>
        <taxon>Eukaryota</taxon>
        <taxon>Metamonada</taxon>
        <taxon>Anaeramoebidae</taxon>
        <taxon>Anaeramoeba</taxon>
    </lineage>
</organism>
<dbReference type="GO" id="GO:0000444">
    <property type="term" value="C:MIS12/MIND type complex"/>
    <property type="evidence" value="ECO:0007669"/>
    <property type="project" value="TreeGrafter"/>
</dbReference>
<comment type="subcellular location">
    <subcellularLocation>
        <location evidence="1">Chromosome</location>
        <location evidence="1">Centromere</location>
        <location evidence="1">Kinetochore</location>
    </subcellularLocation>
</comment>
<protein>
    <submittedName>
        <fullName evidence="11">Protein mis12</fullName>
    </submittedName>
</protein>
<dbReference type="Proteomes" id="UP001149090">
    <property type="component" value="Unassembled WGS sequence"/>
</dbReference>
<dbReference type="GO" id="GO:0051382">
    <property type="term" value="P:kinetochore assembly"/>
    <property type="evidence" value="ECO:0007669"/>
    <property type="project" value="TreeGrafter"/>
</dbReference>
<evidence type="ECO:0000256" key="10">
    <source>
        <dbReference type="SAM" id="Coils"/>
    </source>
</evidence>
<dbReference type="PANTHER" id="PTHR14527">
    <property type="entry name" value="PROTEIN MIS12 HOMOLOG"/>
    <property type="match status" value="1"/>
</dbReference>
<accession>A0A9Q0LZJ5</accession>
<keyword evidence="6" id="KW-0995">Kinetochore</keyword>
<comment type="similarity">
    <text evidence="2">Belongs to the mis12 family.</text>
</comment>
<dbReference type="PANTHER" id="PTHR14527:SF2">
    <property type="entry name" value="PROTEIN MIS12 HOMOLOG"/>
    <property type="match status" value="1"/>
</dbReference>
<keyword evidence="7 10" id="KW-0175">Coiled coil</keyword>
<evidence type="ECO:0000256" key="2">
    <source>
        <dbReference type="ARBA" id="ARBA00008643"/>
    </source>
</evidence>
<dbReference type="InterPro" id="IPR008685">
    <property type="entry name" value="Centromere_Mis12"/>
</dbReference>
<proteinExistence type="inferred from homology"/>
<keyword evidence="12" id="KW-1185">Reference proteome</keyword>
<feature type="coiled-coil region" evidence="10">
    <location>
        <begin position="101"/>
        <end position="187"/>
    </location>
</feature>
<evidence type="ECO:0000256" key="9">
    <source>
        <dbReference type="ARBA" id="ARBA00023328"/>
    </source>
</evidence>
<keyword evidence="3" id="KW-0158">Chromosome</keyword>
<dbReference type="GO" id="GO:0000070">
    <property type="term" value="P:mitotic sister chromatid segregation"/>
    <property type="evidence" value="ECO:0007669"/>
    <property type="project" value="TreeGrafter"/>
</dbReference>
<keyword evidence="5" id="KW-0498">Mitosis</keyword>
<reference evidence="11" key="1">
    <citation type="submission" date="2022-10" db="EMBL/GenBank/DDBJ databases">
        <title>Novel sulphate-reducing endosymbionts in the free-living metamonad Anaeramoeba.</title>
        <authorList>
            <person name="Jerlstrom-Hultqvist J."/>
            <person name="Cepicka I."/>
            <person name="Gallot-Lavallee L."/>
            <person name="Salas-Leiva D."/>
            <person name="Curtis B.A."/>
            <person name="Zahonova K."/>
            <person name="Pipaliya S."/>
            <person name="Dacks J."/>
            <person name="Roger A.J."/>
        </authorList>
    </citation>
    <scope>NUCLEOTIDE SEQUENCE</scope>
    <source>
        <strain evidence="11">BMAN</strain>
    </source>
</reference>
<evidence type="ECO:0000256" key="4">
    <source>
        <dbReference type="ARBA" id="ARBA00022618"/>
    </source>
</evidence>
<dbReference type="GO" id="GO:0051301">
    <property type="term" value="P:cell division"/>
    <property type="evidence" value="ECO:0007669"/>
    <property type="project" value="UniProtKB-KW"/>
</dbReference>
<keyword evidence="9" id="KW-0137">Centromere</keyword>
<evidence type="ECO:0000256" key="7">
    <source>
        <dbReference type="ARBA" id="ARBA00023054"/>
    </source>
</evidence>
<comment type="caution">
    <text evidence="11">The sequence shown here is derived from an EMBL/GenBank/DDBJ whole genome shotgun (WGS) entry which is preliminary data.</text>
</comment>
<dbReference type="OrthoDB" id="1884855at2759"/>
<dbReference type="EMBL" id="JAPDFW010000003">
    <property type="protein sequence ID" value="KAJ5080730.1"/>
    <property type="molecule type" value="Genomic_DNA"/>
</dbReference>
<evidence type="ECO:0000313" key="11">
    <source>
        <dbReference type="EMBL" id="KAJ5080730.1"/>
    </source>
</evidence>
<dbReference type="GO" id="GO:0005634">
    <property type="term" value="C:nucleus"/>
    <property type="evidence" value="ECO:0007669"/>
    <property type="project" value="InterPro"/>
</dbReference>
<evidence type="ECO:0000256" key="1">
    <source>
        <dbReference type="ARBA" id="ARBA00004629"/>
    </source>
</evidence>
<gene>
    <name evidence="11" type="ORF">M0811_13838</name>
</gene>
<evidence type="ECO:0000256" key="5">
    <source>
        <dbReference type="ARBA" id="ARBA00022776"/>
    </source>
</evidence>
<evidence type="ECO:0000256" key="3">
    <source>
        <dbReference type="ARBA" id="ARBA00022454"/>
    </source>
</evidence>
<evidence type="ECO:0000313" key="12">
    <source>
        <dbReference type="Proteomes" id="UP001149090"/>
    </source>
</evidence>
<keyword evidence="4" id="KW-0132">Cell division</keyword>
<evidence type="ECO:0000256" key="8">
    <source>
        <dbReference type="ARBA" id="ARBA00023306"/>
    </source>
</evidence>
<sequence>MENQILNLQTQFFGFFPVDFFDDVDNAINDYFADGIDAIEKCLLAEMKVKYHQEIKDGCSRTFEIFRPIIQKYFDKFEIYVQRNIFHFPPQILEKMLINEKQIQDQQLKQESHKIKSLEESNSKLRDKIQNLKKEIEKMKNQKIELQSKKKLIENQFKTKIVSKNNIQNNQEKLSQFIQKVTSLNNDSESSSLHEMINFSVQFQNYIQNTNQEINQLISSEDLLLLNKQKENDPQFSKSLNELQTQFKKDFGSTQIKSLKEVSNLNQKISNN</sequence>